<comment type="caution">
    <text evidence="3">The sequence shown here is derived from an EMBL/GenBank/DDBJ whole genome shotgun (WGS) entry which is preliminary data.</text>
</comment>
<keyword evidence="2" id="KW-0472">Membrane</keyword>
<accession>A0ABR2KIM5</accession>
<dbReference type="Proteomes" id="UP001470230">
    <property type="component" value="Unassembled WGS sequence"/>
</dbReference>
<name>A0ABR2KIM5_9EUKA</name>
<protein>
    <recommendedName>
        <fullName evidence="5">Rap-GAP domain-containing protein</fullName>
    </recommendedName>
</protein>
<evidence type="ECO:0000313" key="3">
    <source>
        <dbReference type="EMBL" id="KAK8890929.1"/>
    </source>
</evidence>
<keyword evidence="4" id="KW-1185">Reference proteome</keyword>
<feature type="compositionally biased region" description="Basic and acidic residues" evidence="1">
    <location>
        <begin position="1096"/>
        <end position="1122"/>
    </location>
</feature>
<sequence>MTSISVNFDNEKFYKDMLNITNNKNTVDIYINENFSNFWSSFYSFLSIFHQQVRVSSFLRRSPKVYLFTCFDVIRSILKEAKIEDYNKSMKEDMTKCFKSMLHPNNLDSIKQKALEFFIIIYPRLRKSQFNYTEDFEQYFFDFSFLDTSLKITSIEYEINIRETENTKSFDDKLTDFLEKISENFTTTSDTDDMISWWIFIQKYIIGIVYYSIFKKKPEIQGISIIENLTLKIESIIIDFLIKIFKTDILKDLIEVENTSSYIIDILSYVSHEDMISKINLPSFIEQMLSIFADPTTQFSLINIFNEQDHHLLLELMSIYLNYLNYAFESKKFDQISKTTKEIYIYFSHLLEIFNDEYKYEFCSYISKNTKLTNINCLFHFLSLLLSLFINNRIVDKKLWSTIVDFTNSSDMKETLSIILICYSYFAGYYSTFVFLRLLDLNESKLTESMASTNILSNFLNLDNILWLNEFTDILTHDYLNMFSNQRSKLIHSSILATPGIEEIKLQQLFPNENREIPPKEEVLQLLRAMFSSFVWQDKKYESDEEIQFYCYLVCASFITPLIKISNSILPSIDFDRNFLIEEFLPYLKNCMKPTVSNLLIKLHALLSLGSIICKKTSLNTLDENNLADWYLTLHNFIINGGDNKDDDNESDKNRLVLKKKIKLTALTFACRSVLLGFKGSSILLKTIADNISLLNQQSSEILESSSTSTSNVNSYLVKEGYETLTPKEAASLLVSFSNICEISDVLSFDCYSSGEDLDLDAKKKELKLKIIKNFIHSVNPSLCATSVISLLCEEAESNRSNIEYIDALLKLLFNYFNDFTVENVYASTTITLILPELEKIKKGSVSLILNEALSAIEKKGFAEKIDELLFGRFVEFVVDLLIYSSFIINTEEHLNYFKKIVQTWDIDYVIKDDQNNLKKFQFETAQRLSYAVLSLSAHYLRFPPPTPSFSSVDQEENKITFSSESDTNLPTANFGSSKDCVIRICDEEIASLLPVGQFTWNYKSVAPKPEKRIVSDDVSIAENAPKVSDHPTQIAFRNRCVDFADNLYSKHFIESSRENSTGNDGNNSNNTTNENNDNNDNNENNKNDNSNENNDESHSDNNKDSNENDKNVNDNENKENADNNDIFEVFVNHLCSPSDFRAKSAPSLENRSIDEIKLHEEKLPPHSVGPRSAAFLSTLNFFDSQLCNRFFPTIQKYKNVELSDFRHVIHVYFISIPDQYQPDLHFDDFKSGLGLVDDSKESIICADTRHQIVFHLDDQKKMKEKRNIFICWDRDKLVKDEEGWDKTFNTKEQSLRIEICPTHNGLFNVSILLNKNYYQSEFPCLTNVLVSKKNLPAFVISQIIVNDHILDFKKNNVVRAQLQNGKIIRDKRLIDFQSYSLLMKCEQVLLTDSNSNNFSDEEL</sequence>
<dbReference type="EMBL" id="JAPFFF010000004">
    <property type="protein sequence ID" value="KAK8890929.1"/>
    <property type="molecule type" value="Genomic_DNA"/>
</dbReference>
<feature type="region of interest" description="Disordered" evidence="1">
    <location>
        <begin position="1055"/>
        <end position="1124"/>
    </location>
</feature>
<evidence type="ECO:0008006" key="5">
    <source>
        <dbReference type="Google" id="ProtNLM"/>
    </source>
</evidence>
<proteinExistence type="predicted"/>
<keyword evidence="2" id="KW-0812">Transmembrane</keyword>
<feature type="transmembrane region" description="Helical" evidence="2">
    <location>
        <begin position="415"/>
        <end position="436"/>
    </location>
</feature>
<evidence type="ECO:0000256" key="1">
    <source>
        <dbReference type="SAM" id="MobiDB-lite"/>
    </source>
</evidence>
<keyword evidence="2" id="KW-1133">Transmembrane helix</keyword>
<evidence type="ECO:0000256" key="2">
    <source>
        <dbReference type="SAM" id="Phobius"/>
    </source>
</evidence>
<feature type="transmembrane region" description="Helical" evidence="2">
    <location>
        <begin position="377"/>
        <end position="395"/>
    </location>
</feature>
<feature type="compositionally biased region" description="Low complexity" evidence="1">
    <location>
        <begin position="1059"/>
        <end position="1093"/>
    </location>
</feature>
<evidence type="ECO:0000313" key="4">
    <source>
        <dbReference type="Proteomes" id="UP001470230"/>
    </source>
</evidence>
<organism evidence="3 4">
    <name type="scientific">Tritrichomonas musculus</name>
    <dbReference type="NCBI Taxonomy" id="1915356"/>
    <lineage>
        <taxon>Eukaryota</taxon>
        <taxon>Metamonada</taxon>
        <taxon>Parabasalia</taxon>
        <taxon>Tritrichomonadida</taxon>
        <taxon>Tritrichomonadidae</taxon>
        <taxon>Tritrichomonas</taxon>
    </lineage>
</organism>
<reference evidence="3 4" key="1">
    <citation type="submission" date="2024-04" db="EMBL/GenBank/DDBJ databases">
        <title>Tritrichomonas musculus Genome.</title>
        <authorList>
            <person name="Alves-Ferreira E."/>
            <person name="Grigg M."/>
            <person name="Lorenzi H."/>
            <person name="Galac M."/>
        </authorList>
    </citation>
    <scope>NUCLEOTIDE SEQUENCE [LARGE SCALE GENOMIC DNA]</scope>
    <source>
        <strain evidence="3 4">EAF2021</strain>
    </source>
</reference>
<gene>
    <name evidence="3" type="ORF">M9Y10_028129</name>
</gene>